<name>A0ABX4GTC6_9BACI</name>
<proteinExistence type="predicted"/>
<evidence type="ECO:0000313" key="2">
    <source>
        <dbReference type="Proteomes" id="UP000216852"/>
    </source>
</evidence>
<protein>
    <recommendedName>
        <fullName evidence="3">YdhG-like domain-containing protein</fullName>
    </recommendedName>
</protein>
<keyword evidence="2" id="KW-1185">Reference proteome</keyword>
<evidence type="ECO:0000313" key="1">
    <source>
        <dbReference type="EMBL" id="PAD98132.1"/>
    </source>
</evidence>
<sequence length="107" mass="12899">MKQVEQMELAFESIDQTEKRIKTERWQRILRNVLHDELPVNIGNMLLWIVQDYRKIYVPFLDTHFILYDEPSKATESIVFVNENLAENRMRKMITNRIKEKLSGKEC</sequence>
<gene>
    <name evidence="1" type="ORF">CHH48_18985</name>
</gene>
<dbReference type="RefSeq" id="WP_095220821.1">
    <property type="nucleotide sequence ID" value="NZ_NPBJ01000044.1"/>
</dbReference>
<evidence type="ECO:0008006" key="3">
    <source>
        <dbReference type="Google" id="ProtNLM"/>
    </source>
</evidence>
<reference evidence="1 2" key="1">
    <citation type="submission" date="2017-07" db="EMBL/GenBank/DDBJ databases">
        <title>Isolation and whole genome analysis of endospore-forming bacteria from heroin.</title>
        <authorList>
            <person name="Kalinowski J."/>
            <person name="Ahrens B."/>
            <person name="Al-Dilaimi A."/>
            <person name="Winkler A."/>
            <person name="Wibberg D."/>
            <person name="Schleenbecker U."/>
            <person name="Ruckert C."/>
            <person name="Wolfel R."/>
            <person name="Grass G."/>
        </authorList>
    </citation>
    <scope>NUCLEOTIDE SEQUENCE [LARGE SCALE GENOMIC DNA]</scope>
    <source>
        <strain evidence="1 2">7517-1</strain>
    </source>
</reference>
<comment type="caution">
    <text evidence="1">The sequence shown here is derived from an EMBL/GenBank/DDBJ whole genome shotgun (WGS) entry which is preliminary data.</text>
</comment>
<organism evidence="1 2">
    <name type="scientific">Terribacillus saccharophilus</name>
    <dbReference type="NCBI Taxonomy" id="361277"/>
    <lineage>
        <taxon>Bacteria</taxon>
        <taxon>Bacillati</taxon>
        <taxon>Bacillota</taxon>
        <taxon>Bacilli</taxon>
        <taxon>Bacillales</taxon>
        <taxon>Bacillaceae</taxon>
        <taxon>Terribacillus</taxon>
    </lineage>
</organism>
<dbReference type="Proteomes" id="UP000216852">
    <property type="component" value="Unassembled WGS sequence"/>
</dbReference>
<accession>A0ABX4GTC6</accession>
<dbReference type="EMBL" id="NPBJ01000044">
    <property type="protein sequence ID" value="PAD98132.1"/>
    <property type="molecule type" value="Genomic_DNA"/>
</dbReference>